<accession>A0A4Y9R2D4</accession>
<keyword evidence="1" id="KW-0472">Membrane</keyword>
<comment type="caution">
    <text evidence="2">The sequence shown here is derived from an EMBL/GenBank/DDBJ whole genome shotgun (WGS) entry which is preliminary data.</text>
</comment>
<dbReference type="InterPro" id="IPR015915">
    <property type="entry name" value="Kelch-typ_b-propeller"/>
</dbReference>
<evidence type="ECO:0000256" key="1">
    <source>
        <dbReference type="SAM" id="Phobius"/>
    </source>
</evidence>
<dbReference type="SUPFAM" id="SSF117281">
    <property type="entry name" value="Kelch motif"/>
    <property type="match status" value="1"/>
</dbReference>
<proteinExistence type="predicted"/>
<protein>
    <submittedName>
        <fullName evidence="2">Uncharacterized protein</fullName>
    </submittedName>
</protein>
<dbReference type="RefSeq" id="WP_135069937.1">
    <property type="nucleotide sequence ID" value="NZ_SPSB01000001.1"/>
</dbReference>
<evidence type="ECO:0000313" key="3">
    <source>
        <dbReference type="Proteomes" id="UP000297647"/>
    </source>
</evidence>
<feature type="transmembrane region" description="Helical" evidence="1">
    <location>
        <begin position="330"/>
        <end position="353"/>
    </location>
</feature>
<evidence type="ECO:0000313" key="2">
    <source>
        <dbReference type="EMBL" id="TFV97395.1"/>
    </source>
</evidence>
<dbReference type="Gene3D" id="2.120.10.80">
    <property type="entry name" value="Kelch-type beta propeller"/>
    <property type="match status" value="1"/>
</dbReference>
<reference evidence="2 3" key="1">
    <citation type="submission" date="2019-03" db="EMBL/GenBank/DDBJ databases">
        <title>Algoriphagus sp. nov, a new strain isolated from root system soil of mangrove plant Kandelia.</title>
        <authorList>
            <person name="Yin Q."/>
            <person name="Wang K."/>
            <person name="Song Z."/>
        </authorList>
    </citation>
    <scope>NUCLEOTIDE SEQUENCE [LARGE SCALE GENOMIC DNA]</scope>
    <source>
        <strain evidence="2 3">XY-J91</strain>
    </source>
</reference>
<name>A0A4Y9R2D4_9BACT</name>
<dbReference type="Proteomes" id="UP000297647">
    <property type="component" value="Unassembled WGS sequence"/>
</dbReference>
<sequence>MQTDSRFVLKGAFLFFLIIFNGGWETFAQQRVSLRIKPAEVSSISDFSGFAPYFSEEMILSLQDIPFTYNRNFELIVHDGDVYAFSSCYLDVYRWEEKAWKNLYQFDNKGYTCGSEVFFYKEQLHLLGGYGFWNNHSDLLSFDEITGSWSLETIENQPMDYNSELIGIGETSAFVFLGIHHNPRLGIDNVFEDDGYMLDFESQTWSRLNFDGLLSLTPGKAEFLAQRGLGVDTENYFVINAFTSKTHILGMVLFDKKTLEFRFFKRDSPFDFFNFANWILVEGDQIKFLDNQNQTRTLDIAESYQQAEFVGKATIQGISVESNFLKNWEYVILIVSSIFASTALLFFLGIKLFPTQSQIFLDRFRLFKIQKEDSQKNEKEEAKKIWEKLLYLEGEILTTEQLDQVFQIDALPNADRRKVKRSRLIKEINRQSEEKWGYTLISRKRNPEDKRFFLFQINKQPNS</sequence>
<keyword evidence="3" id="KW-1185">Reference proteome</keyword>
<feature type="transmembrane region" description="Helical" evidence="1">
    <location>
        <begin position="7"/>
        <end position="24"/>
    </location>
</feature>
<gene>
    <name evidence="2" type="ORF">E4S40_01695</name>
</gene>
<dbReference type="EMBL" id="SPSB01000001">
    <property type="protein sequence ID" value="TFV97395.1"/>
    <property type="molecule type" value="Genomic_DNA"/>
</dbReference>
<keyword evidence="1" id="KW-0812">Transmembrane</keyword>
<dbReference type="OrthoDB" id="829690at2"/>
<organism evidence="2 3">
    <name type="scientific">Algoriphagus kandeliae</name>
    <dbReference type="NCBI Taxonomy" id="2562278"/>
    <lineage>
        <taxon>Bacteria</taxon>
        <taxon>Pseudomonadati</taxon>
        <taxon>Bacteroidota</taxon>
        <taxon>Cytophagia</taxon>
        <taxon>Cytophagales</taxon>
        <taxon>Cyclobacteriaceae</taxon>
        <taxon>Algoriphagus</taxon>
    </lineage>
</organism>
<keyword evidence="1" id="KW-1133">Transmembrane helix</keyword>
<dbReference type="AlphaFoldDB" id="A0A4Y9R2D4"/>